<comment type="similarity">
    <text evidence="1">Belongs to the sigma-70 factor family. ECF subfamily.</text>
</comment>
<feature type="compositionally biased region" description="Basic residues" evidence="6">
    <location>
        <begin position="235"/>
        <end position="246"/>
    </location>
</feature>
<dbReference type="InterPro" id="IPR036388">
    <property type="entry name" value="WH-like_DNA-bd_sf"/>
</dbReference>
<accession>A0ABP8Z3L2</accession>
<dbReference type="PANTHER" id="PTHR43133">
    <property type="entry name" value="RNA POLYMERASE ECF-TYPE SIGMA FACTO"/>
    <property type="match status" value="1"/>
</dbReference>
<dbReference type="Pfam" id="PF04542">
    <property type="entry name" value="Sigma70_r2"/>
    <property type="match status" value="1"/>
</dbReference>
<keyword evidence="5" id="KW-0804">Transcription</keyword>
<reference evidence="10" key="1">
    <citation type="journal article" date="2019" name="Int. J. Syst. Evol. Microbiol.">
        <title>The Global Catalogue of Microorganisms (GCM) 10K type strain sequencing project: providing services to taxonomists for standard genome sequencing and annotation.</title>
        <authorList>
            <consortium name="The Broad Institute Genomics Platform"/>
            <consortium name="The Broad Institute Genome Sequencing Center for Infectious Disease"/>
            <person name="Wu L."/>
            <person name="Ma J."/>
        </authorList>
    </citation>
    <scope>NUCLEOTIDE SEQUENCE [LARGE SCALE GENOMIC DNA]</scope>
    <source>
        <strain evidence="10">JCM 19015</strain>
    </source>
</reference>
<evidence type="ECO:0000256" key="2">
    <source>
        <dbReference type="ARBA" id="ARBA00023015"/>
    </source>
</evidence>
<name>A0ABP8Z3L2_9MICO</name>
<feature type="domain" description="RNA polymerase sigma factor 70 region 4 type 2" evidence="8">
    <location>
        <begin position="127"/>
        <end position="177"/>
    </location>
</feature>
<organism evidence="9 10">
    <name type="scientific">Amnibacterium soli</name>
    <dbReference type="NCBI Taxonomy" id="1282736"/>
    <lineage>
        <taxon>Bacteria</taxon>
        <taxon>Bacillati</taxon>
        <taxon>Actinomycetota</taxon>
        <taxon>Actinomycetes</taxon>
        <taxon>Micrococcales</taxon>
        <taxon>Microbacteriaceae</taxon>
        <taxon>Amnibacterium</taxon>
    </lineage>
</organism>
<dbReference type="Gene3D" id="1.10.1740.10">
    <property type="match status" value="1"/>
</dbReference>
<evidence type="ECO:0000256" key="1">
    <source>
        <dbReference type="ARBA" id="ARBA00010641"/>
    </source>
</evidence>
<dbReference type="EMBL" id="BAABLP010000003">
    <property type="protein sequence ID" value="GAA4745479.1"/>
    <property type="molecule type" value="Genomic_DNA"/>
</dbReference>
<dbReference type="InterPro" id="IPR013325">
    <property type="entry name" value="RNA_pol_sigma_r2"/>
</dbReference>
<keyword evidence="3" id="KW-0731">Sigma factor</keyword>
<dbReference type="InterPro" id="IPR013249">
    <property type="entry name" value="RNA_pol_sigma70_r4_t2"/>
</dbReference>
<keyword evidence="2" id="KW-0805">Transcription regulation</keyword>
<feature type="domain" description="RNA polymerase sigma-70 region 2" evidence="7">
    <location>
        <begin position="34"/>
        <end position="100"/>
    </location>
</feature>
<evidence type="ECO:0000259" key="8">
    <source>
        <dbReference type="Pfam" id="PF08281"/>
    </source>
</evidence>
<dbReference type="InterPro" id="IPR039425">
    <property type="entry name" value="RNA_pol_sigma-70-like"/>
</dbReference>
<evidence type="ECO:0000256" key="6">
    <source>
        <dbReference type="SAM" id="MobiDB-lite"/>
    </source>
</evidence>
<dbReference type="Gene3D" id="1.10.10.10">
    <property type="entry name" value="Winged helix-like DNA-binding domain superfamily/Winged helix DNA-binding domain"/>
    <property type="match status" value="1"/>
</dbReference>
<evidence type="ECO:0000313" key="9">
    <source>
        <dbReference type="EMBL" id="GAA4745479.1"/>
    </source>
</evidence>
<dbReference type="SUPFAM" id="SSF88946">
    <property type="entry name" value="Sigma2 domain of RNA polymerase sigma factors"/>
    <property type="match status" value="1"/>
</dbReference>
<evidence type="ECO:0000256" key="3">
    <source>
        <dbReference type="ARBA" id="ARBA00023082"/>
    </source>
</evidence>
<evidence type="ECO:0000313" key="10">
    <source>
        <dbReference type="Proteomes" id="UP001500121"/>
    </source>
</evidence>
<evidence type="ECO:0008006" key="11">
    <source>
        <dbReference type="Google" id="ProtNLM"/>
    </source>
</evidence>
<dbReference type="NCBIfam" id="TIGR02937">
    <property type="entry name" value="sigma70-ECF"/>
    <property type="match status" value="1"/>
</dbReference>
<evidence type="ECO:0000259" key="7">
    <source>
        <dbReference type="Pfam" id="PF04542"/>
    </source>
</evidence>
<dbReference type="SUPFAM" id="SSF88659">
    <property type="entry name" value="Sigma3 and sigma4 domains of RNA polymerase sigma factors"/>
    <property type="match status" value="1"/>
</dbReference>
<dbReference type="PANTHER" id="PTHR43133:SF8">
    <property type="entry name" value="RNA POLYMERASE SIGMA FACTOR HI_1459-RELATED"/>
    <property type="match status" value="1"/>
</dbReference>
<keyword evidence="4" id="KW-0238">DNA-binding</keyword>
<sequence>MSHLHPIDRDGEDADDATLVDRIASGDGRAFDALMRRHDAVLRRAALRITRNAADADDVRQETALKVWQHLHTLDDRTRVRAWILRIAAREALRLLASRRQDSELTDDVALVAGPDRQVERFDLQDALAVVLDAMPAQQAQCWLLRELGGFSYREIAAQTGVSETVVRSSLVASRRRIQQAIEPICPQGRLTPTVVAVPPVKAAVAVWPPASAPEERPTVTARSPLHEEIALTPKRSRRPAARAARRPPVLGD</sequence>
<gene>
    <name evidence="9" type="ORF">GCM10025783_16620</name>
</gene>
<feature type="region of interest" description="Disordered" evidence="6">
    <location>
        <begin position="212"/>
        <end position="253"/>
    </location>
</feature>
<comment type="caution">
    <text evidence="9">The sequence shown here is derived from an EMBL/GenBank/DDBJ whole genome shotgun (WGS) entry which is preliminary data.</text>
</comment>
<evidence type="ECO:0000256" key="4">
    <source>
        <dbReference type="ARBA" id="ARBA00023125"/>
    </source>
</evidence>
<dbReference type="InterPro" id="IPR014284">
    <property type="entry name" value="RNA_pol_sigma-70_dom"/>
</dbReference>
<dbReference type="RefSeq" id="WP_345480646.1">
    <property type="nucleotide sequence ID" value="NZ_BAABLP010000003.1"/>
</dbReference>
<dbReference type="Proteomes" id="UP001500121">
    <property type="component" value="Unassembled WGS sequence"/>
</dbReference>
<dbReference type="InterPro" id="IPR013324">
    <property type="entry name" value="RNA_pol_sigma_r3/r4-like"/>
</dbReference>
<dbReference type="InterPro" id="IPR007627">
    <property type="entry name" value="RNA_pol_sigma70_r2"/>
</dbReference>
<protein>
    <recommendedName>
        <fullName evidence="11">RNA polymerase subunit sigma-70</fullName>
    </recommendedName>
</protein>
<dbReference type="Pfam" id="PF08281">
    <property type="entry name" value="Sigma70_r4_2"/>
    <property type="match status" value="1"/>
</dbReference>
<evidence type="ECO:0000256" key="5">
    <source>
        <dbReference type="ARBA" id="ARBA00023163"/>
    </source>
</evidence>
<keyword evidence="10" id="KW-1185">Reference proteome</keyword>
<proteinExistence type="inferred from homology"/>